<evidence type="ECO:0000313" key="2">
    <source>
        <dbReference type="Proteomes" id="UP000276133"/>
    </source>
</evidence>
<name>A0A3M7Q3J8_BRAPC</name>
<dbReference type="Proteomes" id="UP000276133">
    <property type="component" value="Unassembled WGS sequence"/>
</dbReference>
<evidence type="ECO:0000313" key="1">
    <source>
        <dbReference type="EMBL" id="RNA05531.1"/>
    </source>
</evidence>
<dbReference type="AlphaFoldDB" id="A0A3M7Q3J8"/>
<reference evidence="1 2" key="1">
    <citation type="journal article" date="2018" name="Sci. Rep.">
        <title>Genomic signatures of local adaptation to the degree of environmental predictability in rotifers.</title>
        <authorList>
            <person name="Franch-Gras L."/>
            <person name="Hahn C."/>
            <person name="Garcia-Roger E.M."/>
            <person name="Carmona M.J."/>
            <person name="Serra M."/>
            <person name="Gomez A."/>
        </authorList>
    </citation>
    <scope>NUCLEOTIDE SEQUENCE [LARGE SCALE GENOMIC DNA]</scope>
    <source>
        <strain evidence="1">HYR1</strain>
    </source>
</reference>
<dbReference type="EMBL" id="REGN01007679">
    <property type="protein sequence ID" value="RNA05531.1"/>
    <property type="molecule type" value="Genomic_DNA"/>
</dbReference>
<comment type="caution">
    <text evidence="1">The sequence shown here is derived from an EMBL/GenBank/DDBJ whole genome shotgun (WGS) entry which is preliminary data.</text>
</comment>
<protein>
    <submittedName>
        <fullName evidence="1">Uncharacterized protein</fullName>
    </submittedName>
</protein>
<keyword evidence="2" id="KW-1185">Reference proteome</keyword>
<proteinExistence type="predicted"/>
<accession>A0A3M7Q3J8</accession>
<organism evidence="1 2">
    <name type="scientific">Brachionus plicatilis</name>
    <name type="common">Marine rotifer</name>
    <name type="synonym">Brachionus muelleri</name>
    <dbReference type="NCBI Taxonomy" id="10195"/>
    <lineage>
        <taxon>Eukaryota</taxon>
        <taxon>Metazoa</taxon>
        <taxon>Spiralia</taxon>
        <taxon>Gnathifera</taxon>
        <taxon>Rotifera</taxon>
        <taxon>Eurotatoria</taxon>
        <taxon>Monogononta</taxon>
        <taxon>Pseudotrocha</taxon>
        <taxon>Ploima</taxon>
        <taxon>Brachionidae</taxon>
        <taxon>Brachionus</taxon>
    </lineage>
</organism>
<gene>
    <name evidence="1" type="ORF">BpHYR1_002086</name>
</gene>
<sequence>MTVILTDGLPLQQSGFYFYSTIISKSKSTFNLTFNDSDFKFTIKKHNGFHFKNIPHFSQFKKS</sequence>